<comment type="caution">
    <text evidence="1">The sequence shown here is derived from an EMBL/GenBank/DDBJ whole genome shotgun (WGS) entry which is preliminary data.</text>
</comment>
<proteinExistence type="predicted"/>
<sequence>MKNRKIFLKVICLVGTMLFIAVSFAQEIRILNAAEIDEIAYEGDLDMPVFRGFEYRDGGGLWDMLLLENNYVAGSDTATNSSIKGILYLQDHGGYLKKTEFKDFIKEEEGDIRFWTSYCSFTDLDGDGYIDPVVVYASYKGKDKSDEEPLRVKIFVFYKTAKIGVRAQECALDACRTLKFDKSYAALPLSIRRHVLQLMEIMRTERGVILKDG</sequence>
<dbReference type="Proteomes" id="UP001589774">
    <property type="component" value="Unassembled WGS sequence"/>
</dbReference>
<keyword evidence="2" id="KW-1185">Reference proteome</keyword>
<dbReference type="EMBL" id="JBHLWO010000002">
    <property type="protein sequence ID" value="MFC0319738.1"/>
    <property type="molecule type" value="Genomic_DNA"/>
</dbReference>
<name>A0ABV6HP89_9SPHI</name>
<dbReference type="RefSeq" id="WP_049795072.1">
    <property type="nucleotide sequence ID" value="NZ_JBHLWO010000002.1"/>
</dbReference>
<dbReference type="NCBIfam" id="NF046077">
    <property type="entry name" value="LPS_M949_RS01915"/>
    <property type="match status" value="1"/>
</dbReference>
<dbReference type="InterPro" id="IPR058148">
    <property type="entry name" value="M949_RS01915-like_dom"/>
</dbReference>
<evidence type="ECO:0000313" key="1">
    <source>
        <dbReference type="EMBL" id="MFC0319738.1"/>
    </source>
</evidence>
<reference evidence="1 2" key="1">
    <citation type="submission" date="2024-09" db="EMBL/GenBank/DDBJ databases">
        <authorList>
            <person name="Sun Q."/>
            <person name="Mori K."/>
        </authorList>
    </citation>
    <scope>NUCLEOTIDE SEQUENCE [LARGE SCALE GENOMIC DNA]</scope>
    <source>
        <strain evidence="1 2">CCM 7765</strain>
    </source>
</reference>
<protein>
    <submittedName>
        <fullName evidence="1">M949_RS01915 family surface polysaccharide biosynthesis protein</fullName>
    </submittedName>
</protein>
<evidence type="ECO:0000313" key="2">
    <source>
        <dbReference type="Proteomes" id="UP001589774"/>
    </source>
</evidence>
<organism evidence="1 2">
    <name type="scientific">Olivibacter oleidegradans</name>
    <dbReference type="NCBI Taxonomy" id="760123"/>
    <lineage>
        <taxon>Bacteria</taxon>
        <taxon>Pseudomonadati</taxon>
        <taxon>Bacteroidota</taxon>
        <taxon>Sphingobacteriia</taxon>
        <taxon>Sphingobacteriales</taxon>
        <taxon>Sphingobacteriaceae</taxon>
        <taxon>Olivibacter</taxon>
    </lineage>
</organism>
<gene>
    <name evidence="1" type="ORF">ACFFI0_15560</name>
</gene>
<accession>A0ABV6HP89</accession>